<dbReference type="HOGENOM" id="CLU_010595_9_3_1"/>
<dbReference type="Pfam" id="PF13649">
    <property type="entry name" value="Methyltransf_25"/>
    <property type="match status" value="1"/>
</dbReference>
<evidence type="ECO:0000259" key="4">
    <source>
        <dbReference type="Pfam" id="PF13649"/>
    </source>
</evidence>
<dbReference type="SUPFAM" id="SSF53335">
    <property type="entry name" value="S-adenosyl-L-methionine-dependent methyltransferases"/>
    <property type="match status" value="1"/>
</dbReference>
<dbReference type="OrthoDB" id="184880at2759"/>
<dbReference type="Proteomes" id="UP000017559">
    <property type="component" value="Unassembled WGS sequence"/>
</dbReference>
<dbReference type="PROSITE" id="PS01184">
    <property type="entry name" value="UBIE_2"/>
    <property type="match status" value="1"/>
</dbReference>
<comment type="caution">
    <text evidence="5">The sequence shown here is derived from an EMBL/GenBank/DDBJ whole genome shotgun (WGS) entry which is preliminary data.</text>
</comment>
<dbReference type="PANTHER" id="PTHR43591">
    <property type="entry name" value="METHYLTRANSFERASE"/>
    <property type="match status" value="1"/>
</dbReference>
<protein>
    <recommendedName>
        <fullName evidence="4">Methyltransferase domain-containing protein</fullName>
    </recommendedName>
</protein>
<organism evidence="5 6">
    <name type="scientific">Moniliophthora roreri (strain MCA 2997)</name>
    <name type="common">Cocoa frosty pod rot fungus</name>
    <name type="synonym">Crinipellis roreri</name>
    <dbReference type="NCBI Taxonomy" id="1381753"/>
    <lineage>
        <taxon>Eukaryota</taxon>
        <taxon>Fungi</taxon>
        <taxon>Dikarya</taxon>
        <taxon>Basidiomycota</taxon>
        <taxon>Agaricomycotina</taxon>
        <taxon>Agaricomycetes</taxon>
        <taxon>Agaricomycetidae</taxon>
        <taxon>Agaricales</taxon>
        <taxon>Marasmiineae</taxon>
        <taxon>Marasmiaceae</taxon>
        <taxon>Moniliophthora</taxon>
    </lineage>
</organism>
<dbReference type="InterPro" id="IPR023576">
    <property type="entry name" value="UbiE/COQ5_MeTrFase_CS"/>
</dbReference>
<evidence type="ECO:0000313" key="6">
    <source>
        <dbReference type="Proteomes" id="UP000017559"/>
    </source>
</evidence>
<sequence>MSNKDLQSSYVVLNRGHAEVERLNQQYRFYKQFHQRKLIIDPTISIPPNGAVLDAATGTGAWILEVAQELPSSVSLRAVDVAPSLWPSSGVPPNVHHLVSSVTSLPEEWTNNFDLVNQSLLSGALKAVDWPVVISELYRVTKPGGHVQLCEITRAPPYPNAPSEAEAESASGMVWKFMMRLTDIVGPLRNPLSELSPMLEKAGFRDISIQVKPAPTGGKQYDRNSGVEALDMPKKGLFALKDIVLLNQGLGVVKNEEEYDQLIGRYMREIEETGAPAGMDLCYICARKAT</sequence>
<keyword evidence="2" id="KW-0808">Transferase</keyword>
<dbReference type="GO" id="GO:0032259">
    <property type="term" value="P:methylation"/>
    <property type="evidence" value="ECO:0007669"/>
    <property type="project" value="UniProtKB-KW"/>
</dbReference>
<reference evidence="5 6" key="1">
    <citation type="journal article" date="2014" name="BMC Genomics">
        <title>Genome and secretome analysis of the hemibiotrophic fungal pathogen, Moniliophthora roreri, which causes frosty pod rot disease of cacao: mechanisms of the biotrophic and necrotrophic phases.</title>
        <authorList>
            <person name="Meinhardt L.W."/>
            <person name="Costa G.G.L."/>
            <person name="Thomazella D.P.T."/>
            <person name="Teixeira P.J.P.L."/>
            <person name="Carazzolle M.F."/>
            <person name="Schuster S.C."/>
            <person name="Carlson J.E."/>
            <person name="Guiltinan M.J."/>
            <person name="Mieczkowski P."/>
            <person name="Farmer A."/>
            <person name="Ramaraj T."/>
            <person name="Crozier J."/>
            <person name="Davis R.E."/>
            <person name="Shao J."/>
            <person name="Melnick R.L."/>
            <person name="Pereira G.A.G."/>
            <person name="Bailey B.A."/>
        </authorList>
    </citation>
    <scope>NUCLEOTIDE SEQUENCE [LARGE SCALE GENOMIC DNA]</scope>
    <source>
        <strain evidence="5 6">MCA 2997</strain>
    </source>
</reference>
<name>V2X065_MONRO</name>
<evidence type="ECO:0000256" key="1">
    <source>
        <dbReference type="ARBA" id="ARBA00022603"/>
    </source>
</evidence>
<dbReference type="InterPro" id="IPR029063">
    <property type="entry name" value="SAM-dependent_MTases_sf"/>
</dbReference>
<gene>
    <name evidence="5" type="ORF">Moror_5849</name>
</gene>
<proteinExistence type="predicted"/>
<keyword evidence="1" id="KW-0489">Methyltransferase</keyword>
<dbReference type="KEGG" id="mrr:Moror_5849"/>
<evidence type="ECO:0000256" key="2">
    <source>
        <dbReference type="ARBA" id="ARBA00022679"/>
    </source>
</evidence>
<dbReference type="Gene3D" id="3.40.50.150">
    <property type="entry name" value="Vaccinia Virus protein VP39"/>
    <property type="match status" value="1"/>
</dbReference>
<dbReference type="EMBL" id="AWSO01000822">
    <property type="protein sequence ID" value="ESK87202.1"/>
    <property type="molecule type" value="Genomic_DNA"/>
</dbReference>
<keyword evidence="6" id="KW-1185">Reference proteome</keyword>
<dbReference type="CDD" id="cd02440">
    <property type="entry name" value="AdoMet_MTases"/>
    <property type="match status" value="1"/>
</dbReference>
<accession>V2X065</accession>
<dbReference type="AlphaFoldDB" id="V2X065"/>
<feature type="domain" description="Methyltransferase" evidence="4">
    <location>
        <begin position="52"/>
        <end position="145"/>
    </location>
</feature>
<evidence type="ECO:0000313" key="5">
    <source>
        <dbReference type="EMBL" id="ESK87202.1"/>
    </source>
</evidence>
<keyword evidence="3" id="KW-0949">S-adenosyl-L-methionine</keyword>
<dbReference type="GO" id="GO:0008168">
    <property type="term" value="F:methyltransferase activity"/>
    <property type="evidence" value="ECO:0007669"/>
    <property type="project" value="UniProtKB-KW"/>
</dbReference>
<dbReference type="InterPro" id="IPR041698">
    <property type="entry name" value="Methyltransf_25"/>
</dbReference>
<evidence type="ECO:0000256" key="3">
    <source>
        <dbReference type="ARBA" id="ARBA00022691"/>
    </source>
</evidence>